<dbReference type="InterPro" id="IPR016024">
    <property type="entry name" value="ARM-type_fold"/>
</dbReference>
<dbReference type="InterPro" id="IPR005043">
    <property type="entry name" value="XPO2_C"/>
</dbReference>
<feature type="domain" description="Importin N-terminal" evidence="8">
    <location>
        <begin position="24"/>
        <end position="97"/>
    </location>
</feature>
<dbReference type="PANTHER" id="PTHR10997:SF8">
    <property type="entry name" value="EXPORTIN-2"/>
    <property type="match status" value="1"/>
</dbReference>
<evidence type="ECO:0000256" key="7">
    <source>
        <dbReference type="ARBA" id="ARBA00023242"/>
    </source>
</evidence>
<name>A0A8K0NHZ4_9HYPO</name>
<evidence type="ECO:0000256" key="5">
    <source>
        <dbReference type="ARBA" id="ARBA00022490"/>
    </source>
</evidence>
<keyword evidence="7" id="KW-0539">Nucleus</keyword>
<dbReference type="EMBL" id="SRPY01000426">
    <property type="protein sequence ID" value="KAG5924106.1"/>
    <property type="molecule type" value="Genomic_DNA"/>
</dbReference>
<sequence>MAADIGHVSQLLNATLDPSQHRQAENALKQEAAKSRYSLTLLNIVSSDTLPVNTRLAASLAFKNFIRSNYVDEEGNYKIPQDEVQVIKEQLIGLMISSPPNVQKQLGEAISVIADSDFWRRWETLTQELVSRFSSSDPKTNVGVLEVAHSIFNRWRPLNRSNELYIEINHVVNTFGQPFLQLLATTDSRIREHANDKEALKAWFETLDLQIRILHDMSSHDLPPIFEENLGSISQLLQTYLTYSNPLLVTNDDDEASIVDTVKAGICELLNLYTIKYDEDFSKYVQPFITSAWNLLTTMGPETKYDNLVSKSLHFLTAVASTSDHANVFNDENVLSQIVEKVILPNVALRESDIEMFEDEPIEFIRRDLEGSDSDSRRRSSTDFLRKLQERFETSVTTTVSKYITHYLAQGKTDWKAKDTAVYLFLSIAAKGAVTQAQGVKTVNPLVNVVEFFEQHVAQDLMATDGVEPISKVDAIKYLYTFRSQLTKEQWTVAIKPLIQNLNSTNYVVYSYAAIAVERVLFLTDDAGTQMFPRADIEPFAKDLLNHLFKLIEQESNAAKLQENEFLMRCVMRILIVIKDGAAPMLDSVLTHLILITNVMKHNPSNPRFYYYHFEAIGALARYCAGSHAAVFNQKLWEPFKLILTEDVAEFVPYIFQIFAQILESSPADSVSENAKSVLGPLLAAPLWETRGNVPACVRLLSAVIPRASQHIQENNQLEAVLGIFQKLLAFKKSETQAFDILDAIVHSFAPSALERYFGTIIQLLYTKLQGSPADSLKIRFARFYHLVSARLEAGYGTDFFIQQSDRIDDRAFAQVYPPFVLAEMEKLAKPVDRKTAVVSLTKTLCESKVFGAKFVKGWANSCRMLLSLLANPPTVAGGAGDEIISEASVDDIGFGMTYTALNTCKPLARDDFPEIQNVTSWVKEYMVSANQRHNGTVAECISQRLPPEQQKAIMQYIQ</sequence>
<keyword evidence="5" id="KW-0963">Cytoplasm</keyword>
<dbReference type="Pfam" id="PF03378">
    <property type="entry name" value="CAS_CSE1"/>
    <property type="match status" value="1"/>
</dbReference>
<dbReference type="Gene3D" id="1.25.10.10">
    <property type="entry name" value="Leucine-rich Repeat Variant"/>
    <property type="match status" value="1"/>
</dbReference>
<proteinExistence type="inferred from homology"/>
<dbReference type="GO" id="GO:0005829">
    <property type="term" value="C:cytosol"/>
    <property type="evidence" value="ECO:0007669"/>
    <property type="project" value="TreeGrafter"/>
</dbReference>
<dbReference type="InterPro" id="IPR011989">
    <property type="entry name" value="ARM-like"/>
</dbReference>
<evidence type="ECO:0000259" key="8">
    <source>
        <dbReference type="PROSITE" id="PS50166"/>
    </source>
</evidence>
<dbReference type="OrthoDB" id="3268246at2759"/>
<evidence type="ECO:0000256" key="6">
    <source>
        <dbReference type="ARBA" id="ARBA00022927"/>
    </source>
</evidence>
<dbReference type="SUPFAM" id="SSF48371">
    <property type="entry name" value="ARM repeat"/>
    <property type="match status" value="1"/>
</dbReference>
<accession>A0A8K0NHZ4</accession>
<comment type="subcellular location">
    <subcellularLocation>
        <location evidence="2">Cytoplasm</location>
    </subcellularLocation>
    <subcellularLocation>
        <location evidence="1">Nucleus</location>
    </subcellularLocation>
</comment>
<dbReference type="GO" id="GO:0006611">
    <property type="term" value="P:protein export from nucleus"/>
    <property type="evidence" value="ECO:0007669"/>
    <property type="project" value="TreeGrafter"/>
</dbReference>
<dbReference type="GO" id="GO:0031267">
    <property type="term" value="F:small GTPase binding"/>
    <property type="evidence" value="ECO:0007669"/>
    <property type="project" value="InterPro"/>
</dbReference>
<protein>
    <recommendedName>
        <fullName evidence="8">Importin N-terminal domain-containing protein</fullName>
    </recommendedName>
</protein>
<evidence type="ECO:0000256" key="4">
    <source>
        <dbReference type="ARBA" id="ARBA00022448"/>
    </source>
</evidence>
<gene>
    <name evidence="9" type="ORF">E4U42_004746</name>
</gene>
<dbReference type="AlphaFoldDB" id="A0A8K0NHZ4"/>
<keyword evidence="6" id="KW-0653">Protein transport</keyword>
<organism evidence="9 10">
    <name type="scientific">Claviceps africana</name>
    <dbReference type="NCBI Taxonomy" id="83212"/>
    <lineage>
        <taxon>Eukaryota</taxon>
        <taxon>Fungi</taxon>
        <taxon>Dikarya</taxon>
        <taxon>Ascomycota</taxon>
        <taxon>Pezizomycotina</taxon>
        <taxon>Sordariomycetes</taxon>
        <taxon>Hypocreomycetidae</taxon>
        <taxon>Hypocreales</taxon>
        <taxon>Clavicipitaceae</taxon>
        <taxon>Claviceps</taxon>
    </lineage>
</organism>
<evidence type="ECO:0000256" key="3">
    <source>
        <dbReference type="ARBA" id="ARBA00008669"/>
    </source>
</evidence>
<comment type="caution">
    <text evidence="9">The sequence shown here is derived from an EMBL/GenBank/DDBJ whole genome shotgun (WGS) entry which is preliminary data.</text>
</comment>
<dbReference type="InterPro" id="IPR001494">
    <property type="entry name" value="Importin-beta_N"/>
</dbReference>
<evidence type="ECO:0000256" key="2">
    <source>
        <dbReference type="ARBA" id="ARBA00004496"/>
    </source>
</evidence>
<dbReference type="Pfam" id="PF08506">
    <property type="entry name" value="Cse1"/>
    <property type="match status" value="1"/>
</dbReference>
<dbReference type="PROSITE" id="PS50166">
    <property type="entry name" value="IMPORTIN_B_NT"/>
    <property type="match status" value="1"/>
</dbReference>
<keyword evidence="4" id="KW-0813">Transport</keyword>
<dbReference type="Proteomes" id="UP000811619">
    <property type="component" value="Unassembled WGS sequence"/>
</dbReference>
<dbReference type="SMART" id="SM00913">
    <property type="entry name" value="IBN_N"/>
    <property type="match status" value="1"/>
</dbReference>
<evidence type="ECO:0000256" key="1">
    <source>
        <dbReference type="ARBA" id="ARBA00004123"/>
    </source>
</evidence>
<evidence type="ECO:0000313" key="9">
    <source>
        <dbReference type="EMBL" id="KAG5924106.1"/>
    </source>
</evidence>
<dbReference type="GO" id="GO:0005635">
    <property type="term" value="C:nuclear envelope"/>
    <property type="evidence" value="ECO:0007669"/>
    <property type="project" value="TreeGrafter"/>
</dbReference>
<dbReference type="Pfam" id="PF03810">
    <property type="entry name" value="IBN_N"/>
    <property type="match status" value="1"/>
</dbReference>
<dbReference type="PANTHER" id="PTHR10997">
    <property type="entry name" value="IMPORTIN-7, 8, 11"/>
    <property type="match status" value="1"/>
</dbReference>
<keyword evidence="10" id="KW-1185">Reference proteome</keyword>
<evidence type="ECO:0000313" key="10">
    <source>
        <dbReference type="Proteomes" id="UP000811619"/>
    </source>
</evidence>
<dbReference type="FunFam" id="1.25.10.10:FF:000057">
    <property type="entry name" value="Exportin-2 isoform 1"/>
    <property type="match status" value="1"/>
</dbReference>
<dbReference type="GO" id="GO:0006606">
    <property type="term" value="P:protein import into nucleus"/>
    <property type="evidence" value="ECO:0007669"/>
    <property type="project" value="TreeGrafter"/>
</dbReference>
<reference evidence="9" key="1">
    <citation type="journal article" date="2020" name="bioRxiv">
        <title>Whole genome comparisons of ergot fungi reveals the divergence and evolution of species within the genus Claviceps are the result of varying mechanisms driving genome evolution and host range expansion.</title>
        <authorList>
            <person name="Wyka S.A."/>
            <person name="Mondo S.J."/>
            <person name="Liu M."/>
            <person name="Dettman J."/>
            <person name="Nalam V."/>
            <person name="Broders K.D."/>
        </authorList>
    </citation>
    <scope>NUCLEOTIDE SEQUENCE</scope>
    <source>
        <strain evidence="9">CCC 489</strain>
    </source>
</reference>
<comment type="similarity">
    <text evidence="3">Belongs to the XPO2/CSE1 family.</text>
</comment>
<dbReference type="InterPro" id="IPR013713">
    <property type="entry name" value="XPO2_central"/>
</dbReference>
<dbReference type="GO" id="GO:0005049">
    <property type="term" value="F:nuclear export signal receptor activity"/>
    <property type="evidence" value="ECO:0007669"/>
    <property type="project" value="TreeGrafter"/>
</dbReference>